<evidence type="ECO:0000313" key="2">
    <source>
        <dbReference type="EMBL" id="GKT37194.1"/>
    </source>
</evidence>
<comment type="caution">
    <text evidence="2">The sequence shown here is derived from an EMBL/GenBank/DDBJ whole genome shotgun (WGS) entry which is preliminary data.</text>
</comment>
<dbReference type="EMBL" id="BQXS01011413">
    <property type="protein sequence ID" value="GKT37194.1"/>
    <property type="molecule type" value="Genomic_DNA"/>
</dbReference>
<sequence length="371" mass="42396">GFTASFPKNCAFCSGLLSKPDCPQVTPEEWIAGERTIPREEMATLLSDNSLTRNLFGLDFLHMEVKGVGQYYLDLSLFFLRTSRGGVAVTTDILNQWLKLFTVVSRAPKLGADIYPLILFCISRRQVIQLRKWIDRRTLGYEMRADCNKRDEISTIILQNEIEEEEKKKQEEEEARIAAQISRKDLERRVKDATKENLKNLPTEKFPLTVFPLSQKIQKVFARKSCKQFKPLHIIAADPLHCFFLGIGEIVMSMKCISVEFEWMLDDDLLLVVLVEGTYSTIRSGQILYPITSVASTGTNLLIGFIVCNSRGERKEGLRVVLLLGMDILYRKRVRFNAVITDESPTLTDLFGKRTEPAFLRMQVTTLVIRN</sequence>
<proteinExistence type="predicted"/>
<evidence type="ECO:0000256" key="1">
    <source>
        <dbReference type="SAM" id="Coils"/>
    </source>
</evidence>
<gene>
    <name evidence="2" type="ORF">ADUPG1_010030</name>
</gene>
<feature type="coiled-coil region" evidence="1">
    <location>
        <begin position="153"/>
        <end position="196"/>
    </location>
</feature>
<reference evidence="2" key="1">
    <citation type="submission" date="2022-03" db="EMBL/GenBank/DDBJ databases">
        <title>Draft genome sequence of Aduncisulcus paluster, a free-living microaerophilic Fornicata.</title>
        <authorList>
            <person name="Yuyama I."/>
            <person name="Kume K."/>
            <person name="Tamura T."/>
            <person name="Inagaki Y."/>
            <person name="Hashimoto T."/>
        </authorList>
    </citation>
    <scope>NUCLEOTIDE SEQUENCE</scope>
    <source>
        <strain evidence="2">NY0171</strain>
    </source>
</reference>
<protein>
    <submittedName>
        <fullName evidence="2">Uncharacterized protein</fullName>
    </submittedName>
</protein>
<dbReference type="Proteomes" id="UP001057375">
    <property type="component" value="Unassembled WGS sequence"/>
</dbReference>
<keyword evidence="1" id="KW-0175">Coiled coil</keyword>
<feature type="non-terminal residue" evidence="2">
    <location>
        <position position="1"/>
    </location>
</feature>
<keyword evidence="3" id="KW-1185">Reference proteome</keyword>
<organism evidence="2 3">
    <name type="scientific">Aduncisulcus paluster</name>
    <dbReference type="NCBI Taxonomy" id="2918883"/>
    <lineage>
        <taxon>Eukaryota</taxon>
        <taxon>Metamonada</taxon>
        <taxon>Carpediemonas-like organisms</taxon>
        <taxon>Aduncisulcus</taxon>
    </lineage>
</organism>
<accession>A0ABQ5L0E0</accession>
<evidence type="ECO:0000313" key="3">
    <source>
        <dbReference type="Proteomes" id="UP001057375"/>
    </source>
</evidence>
<name>A0ABQ5L0E0_9EUKA</name>